<sequence length="70" mass="8021">MFTPDQINLSALASLPLEHRKALPECSGIYFVIDGQGMNGTKKSYSLYTITITSINRMKQWTEICDRYFL</sequence>
<comment type="caution">
    <text evidence="1">The sequence shown here is derived from an EMBL/GenBank/DDBJ whole genome shotgun (WGS) entry which is preliminary data.</text>
</comment>
<protein>
    <submittedName>
        <fullName evidence="1">Uncharacterized protein</fullName>
    </submittedName>
</protein>
<evidence type="ECO:0000313" key="2">
    <source>
        <dbReference type="Proteomes" id="UP001199525"/>
    </source>
</evidence>
<gene>
    <name evidence="1" type="ORF">LC586_30240</name>
</gene>
<dbReference type="Proteomes" id="UP001199525">
    <property type="component" value="Unassembled WGS sequence"/>
</dbReference>
<keyword evidence="2" id="KW-1185">Reference proteome</keyword>
<proteinExistence type="predicted"/>
<dbReference type="EMBL" id="JAIVFQ010000075">
    <property type="protein sequence ID" value="MCC5603356.1"/>
    <property type="molecule type" value="Genomic_DNA"/>
</dbReference>
<organism evidence="1 2">
    <name type="scientific">Nostoc favosum CHAB5714</name>
    <dbReference type="NCBI Taxonomy" id="2780399"/>
    <lineage>
        <taxon>Bacteria</taxon>
        <taxon>Bacillati</taxon>
        <taxon>Cyanobacteriota</taxon>
        <taxon>Cyanophyceae</taxon>
        <taxon>Nostocales</taxon>
        <taxon>Nostocaceae</taxon>
        <taxon>Nostoc</taxon>
        <taxon>Nostoc favosum</taxon>
    </lineage>
</organism>
<evidence type="ECO:0000313" key="1">
    <source>
        <dbReference type="EMBL" id="MCC5603356.1"/>
    </source>
</evidence>
<accession>A0ABS8IHG9</accession>
<dbReference type="RefSeq" id="WP_229488948.1">
    <property type="nucleotide sequence ID" value="NZ_JAIVFQ010000075.1"/>
</dbReference>
<reference evidence="1 2" key="1">
    <citation type="journal article" date="2021" name="Microorganisms">
        <title>Genome Evolution of Filamentous Cyanobacterium Nostoc Species: From Facultative Symbiosis to Free Living.</title>
        <authorList>
            <person name="Huo D."/>
            <person name="Li H."/>
            <person name="Cai F."/>
            <person name="Guo X."/>
            <person name="Qiao Z."/>
            <person name="Wang W."/>
            <person name="Yu G."/>
            <person name="Li R."/>
        </authorList>
    </citation>
    <scope>NUCLEOTIDE SEQUENCE [LARGE SCALE GENOMIC DNA]</scope>
    <source>
        <strain evidence="1 2">CHAB 5714</strain>
    </source>
</reference>
<name>A0ABS8IHG9_9NOSO</name>